<dbReference type="PANTHER" id="PTHR16007">
    <property type="entry name" value="EPIDIDYMAL MEMBRANE PROTEIN E9-RELATED"/>
    <property type="match status" value="1"/>
</dbReference>
<dbReference type="GO" id="GO:0016020">
    <property type="term" value="C:membrane"/>
    <property type="evidence" value="ECO:0007669"/>
    <property type="project" value="UniProtKB-SubCell"/>
</dbReference>
<dbReference type="AlphaFoldDB" id="A0A7I8VFL4"/>
<comment type="similarity">
    <text evidence="2">Belongs to the TMEM45 family.</text>
</comment>
<proteinExistence type="inferred from homology"/>
<keyword evidence="5 6" id="KW-0472">Membrane</keyword>
<evidence type="ECO:0000256" key="3">
    <source>
        <dbReference type="ARBA" id="ARBA00022692"/>
    </source>
</evidence>
<evidence type="ECO:0000256" key="6">
    <source>
        <dbReference type="SAM" id="Phobius"/>
    </source>
</evidence>
<feature type="transmembrane region" description="Helical" evidence="6">
    <location>
        <begin position="188"/>
        <end position="206"/>
    </location>
</feature>
<protein>
    <submittedName>
        <fullName evidence="7">DgyrCDS3333</fullName>
    </submittedName>
</protein>
<gene>
    <name evidence="7" type="ORF">DGYR_LOCUS3060</name>
</gene>
<accession>A0A7I8VFL4</accession>
<dbReference type="OrthoDB" id="551896at2759"/>
<dbReference type="EMBL" id="CAJFCJ010000005">
    <property type="protein sequence ID" value="CAD5114189.1"/>
    <property type="molecule type" value="Genomic_DNA"/>
</dbReference>
<dbReference type="Pfam" id="PF04819">
    <property type="entry name" value="DUF716"/>
    <property type="match status" value="1"/>
</dbReference>
<keyword evidence="8" id="KW-1185">Reference proteome</keyword>
<comment type="caution">
    <text evidence="7">The sequence shown here is derived from an EMBL/GenBank/DDBJ whole genome shotgun (WGS) entry which is preliminary data.</text>
</comment>
<dbReference type="Proteomes" id="UP000549394">
    <property type="component" value="Unassembled WGS sequence"/>
</dbReference>
<evidence type="ECO:0000256" key="5">
    <source>
        <dbReference type="ARBA" id="ARBA00023136"/>
    </source>
</evidence>
<feature type="transmembrane region" description="Helical" evidence="6">
    <location>
        <begin position="154"/>
        <end position="176"/>
    </location>
</feature>
<reference evidence="7 8" key="1">
    <citation type="submission" date="2020-08" db="EMBL/GenBank/DDBJ databases">
        <authorList>
            <person name="Hejnol A."/>
        </authorList>
    </citation>
    <scope>NUCLEOTIDE SEQUENCE [LARGE SCALE GENOMIC DNA]</scope>
</reference>
<evidence type="ECO:0000313" key="8">
    <source>
        <dbReference type="Proteomes" id="UP000549394"/>
    </source>
</evidence>
<evidence type="ECO:0000256" key="1">
    <source>
        <dbReference type="ARBA" id="ARBA00004141"/>
    </source>
</evidence>
<keyword evidence="4 6" id="KW-1133">Transmembrane helix</keyword>
<dbReference type="InterPro" id="IPR006904">
    <property type="entry name" value="DUF716"/>
</dbReference>
<keyword evidence="3 6" id="KW-0812">Transmembrane</keyword>
<name>A0A7I8VFL4_9ANNE</name>
<feature type="transmembrane region" description="Helical" evidence="6">
    <location>
        <begin position="233"/>
        <end position="254"/>
    </location>
</feature>
<dbReference type="InterPro" id="IPR042127">
    <property type="entry name" value="TMEM45"/>
</dbReference>
<dbReference type="PANTHER" id="PTHR16007:SF15">
    <property type="entry name" value="TRANSMEMBRANE PROTEIN 45B"/>
    <property type="match status" value="1"/>
</dbReference>
<evidence type="ECO:0000313" key="7">
    <source>
        <dbReference type="EMBL" id="CAD5114189.1"/>
    </source>
</evidence>
<sequence>MGSFWGHVDEASFFLVLAYWWMFKIFSRYLESVRQGRQYEAQGASFPTKICRRVVPLESILKMSFCIFGATVEFLDGFVSLDKDNNFKGLAKVQHVSIYTLFILHSIVDILTYYDRFKSLPKNLGVATLSLAVFWYGVSFFFHANMKGKLPLEYIIHLLPVFNLIALSISLVLEMYVKASFILSCARIHFLMILGTWFIHTPFVLYDVHSKFPASDDNKYWARDDHRNVDFMIAMYGYHLALNFTIMLITYLLMDCWFKRRSNRNNRNKSDMQTLLNTSENGTVYEPLNNIDEDL</sequence>
<feature type="transmembrane region" description="Helical" evidence="6">
    <location>
        <begin position="12"/>
        <end position="30"/>
    </location>
</feature>
<evidence type="ECO:0000256" key="4">
    <source>
        <dbReference type="ARBA" id="ARBA00022989"/>
    </source>
</evidence>
<organism evidence="7 8">
    <name type="scientific">Dimorphilus gyrociliatus</name>
    <dbReference type="NCBI Taxonomy" id="2664684"/>
    <lineage>
        <taxon>Eukaryota</taxon>
        <taxon>Metazoa</taxon>
        <taxon>Spiralia</taxon>
        <taxon>Lophotrochozoa</taxon>
        <taxon>Annelida</taxon>
        <taxon>Polychaeta</taxon>
        <taxon>Polychaeta incertae sedis</taxon>
        <taxon>Dinophilidae</taxon>
        <taxon>Dimorphilus</taxon>
    </lineage>
</organism>
<feature type="transmembrane region" description="Helical" evidence="6">
    <location>
        <begin position="124"/>
        <end position="142"/>
    </location>
</feature>
<comment type="subcellular location">
    <subcellularLocation>
        <location evidence="1">Membrane</location>
        <topology evidence="1">Multi-pass membrane protein</topology>
    </subcellularLocation>
</comment>
<evidence type="ECO:0000256" key="2">
    <source>
        <dbReference type="ARBA" id="ARBA00006948"/>
    </source>
</evidence>